<evidence type="ECO:0000313" key="1">
    <source>
        <dbReference type="EMBL" id="OGD56459.1"/>
    </source>
</evidence>
<comment type="caution">
    <text evidence="1">The sequence shown here is derived from an EMBL/GenBank/DDBJ whole genome shotgun (WGS) entry which is preliminary data.</text>
</comment>
<evidence type="ECO:0000313" key="2">
    <source>
        <dbReference type="Proteomes" id="UP000176791"/>
    </source>
</evidence>
<sequence length="157" mass="18005">MPFDPEKRLVEKYPDTQLIFLDPQTYQAELTAISERVIITILNAQEEYKRVWNEDYPVFGVIVYGGWGRARVHTQSDLDIALIASEELGIMADDFANRLRKSGIMQEIAPFWGIVVSDSSTVEELREQNKLFFQLIGEHYKVITSDQKIAALFVDSC</sequence>
<dbReference type="Proteomes" id="UP000176791">
    <property type="component" value="Unassembled WGS sequence"/>
</dbReference>
<reference evidence="1 2" key="1">
    <citation type="journal article" date="2016" name="Nat. Commun.">
        <title>Thousands of microbial genomes shed light on interconnected biogeochemical processes in an aquifer system.</title>
        <authorList>
            <person name="Anantharaman K."/>
            <person name="Brown C.T."/>
            <person name="Hug L.A."/>
            <person name="Sharon I."/>
            <person name="Castelle C.J."/>
            <person name="Probst A.J."/>
            <person name="Thomas B.C."/>
            <person name="Singh A."/>
            <person name="Wilkins M.J."/>
            <person name="Karaoz U."/>
            <person name="Brodie E.L."/>
            <person name="Williams K.H."/>
            <person name="Hubbard S.S."/>
            <person name="Banfield J.F."/>
        </authorList>
    </citation>
    <scope>NUCLEOTIDE SEQUENCE [LARGE SCALE GENOMIC DNA]</scope>
</reference>
<dbReference type="AlphaFoldDB" id="A0A1F5DMR0"/>
<proteinExistence type="predicted"/>
<dbReference type="SUPFAM" id="SSF81301">
    <property type="entry name" value="Nucleotidyltransferase"/>
    <property type="match status" value="1"/>
</dbReference>
<organism evidence="1 2">
    <name type="scientific">Candidatus Beckwithbacteria bacterium RIFCSPHIGHO2_12_FULL_47_17</name>
    <dbReference type="NCBI Taxonomy" id="1797460"/>
    <lineage>
        <taxon>Bacteria</taxon>
        <taxon>Candidatus Beckwithiibacteriota</taxon>
    </lineage>
</organism>
<dbReference type="EMBL" id="MEZN01000016">
    <property type="protein sequence ID" value="OGD56459.1"/>
    <property type="molecule type" value="Genomic_DNA"/>
</dbReference>
<accession>A0A1F5DMR0</accession>
<protein>
    <submittedName>
        <fullName evidence="1">Uncharacterized protein</fullName>
    </submittedName>
</protein>
<name>A0A1F5DMR0_9BACT</name>
<gene>
    <name evidence="1" type="ORF">A3E73_03145</name>
</gene>
<dbReference type="InterPro" id="IPR043519">
    <property type="entry name" value="NT_sf"/>
</dbReference>